<dbReference type="VEuPathDB" id="FungiDB:FOZG_12118"/>
<protein>
    <submittedName>
        <fullName evidence="1">Uncharacterized protein</fullName>
    </submittedName>
</protein>
<gene>
    <name evidence="1" type="ORF">FOZG_12118</name>
</gene>
<dbReference type="PANTHER" id="PTHR46082:SF11">
    <property type="entry name" value="AAA+ ATPASE DOMAIN-CONTAINING PROTEIN-RELATED"/>
    <property type="match status" value="1"/>
</dbReference>
<sequence length="78" mass="8493">MPRNPQTRWDLPNSLFEAGYNVTSSAVGTDKAIFDYGDYTVGSICALPTELAAAKAMLDEQHQALPARSKDNNMFVLG</sequence>
<dbReference type="HOGENOM" id="CLU_2622094_0_0_1"/>
<proteinExistence type="predicted"/>
<dbReference type="Gene3D" id="3.40.50.1580">
    <property type="entry name" value="Nucleoside phosphorylase domain"/>
    <property type="match status" value="1"/>
</dbReference>
<dbReference type="PANTHER" id="PTHR46082">
    <property type="entry name" value="ATP/GTP-BINDING PROTEIN-RELATED"/>
    <property type="match status" value="1"/>
</dbReference>
<reference evidence="1" key="2">
    <citation type="submission" date="2012-06" db="EMBL/GenBank/DDBJ databases">
        <title>Annotation of the Genome Sequence of Fusarium oxysporum Fo47.</title>
        <authorList>
            <consortium name="The Broad Institute Genomics Platform"/>
            <person name="Ma L.-J."/>
            <person name="Corby-Kistler H."/>
            <person name="Broz K."/>
            <person name="Gale L.R."/>
            <person name="Jonkers W."/>
            <person name="O'Donnell K."/>
            <person name="Ploetz R."/>
            <person name="Steinberg C."/>
            <person name="Schwartz D.C."/>
            <person name="VanEtten H."/>
            <person name="Zhou S."/>
            <person name="Young S.K."/>
            <person name="Zeng Q."/>
            <person name="Gargeya S."/>
            <person name="Fitzgerald M."/>
            <person name="Abouelleil A."/>
            <person name="Alvarado L."/>
            <person name="Chapman S.B."/>
            <person name="Gainer-Dewar J."/>
            <person name="Goldberg J."/>
            <person name="Griggs A."/>
            <person name="Gujja S."/>
            <person name="Hansen M."/>
            <person name="Howarth C."/>
            <person name="Imamovic A."/>
            <person name="Ireland A."/>
            <person name="Larimer J."/>
            <person name="McCowan C."/>
            <person name="Murphy C."/>
            <person name="Pearson M."/>
            <person name="Poon T.W."/>
            <person name="Priest M."/>
            <person name="Roberts A."/>
            <person name="Saif S."/>
            <person name="Shea T."/>
            <person name="Sykes S."/>
            <person name="Wortman J."/>
            <person name="Nusbaum C."/>
            <person name="Birren B."/>
        </authorList>
    </citation>
    <scope>NUCLEOTIDE SEQUENCE</scope>
    <source>
        <strain evidence="1">Fo47</strain>
    </source>
</reference>
<dbReference type="AlphaFoldDB" id="W9JQ22"/>
<dbReference type="GO" id="GO:0009116">
    <property type="term" value="P:nucleoside metabolic process"/>
    <property type="evidence" value="ECO:0007669"/>
    <property type="project" value="InterPro"/>
</dbReference>
<dbReference type="InterPro" id="IPR053137">
    <property type="entry name" value="NLR-like"/>
</dbReference>
<accession>W9JQ22</accession>
<name>W9JQ22_FUSOX</name>
<evidence type="ECO:0000313" key="1">
    <source>
        <dbReference type="EMBL" id="EWZ34106.1"/>
    </source>
</evidence>
<dbReference type="GO" id="GO:0003824">
    <property type="term" value="F:catalytic activity"/>
    <property type="evidence" value="ECO:0007669"/>
    <property type="project" value="InterPro"/>
</dbReference>
<reference evidence="1" key="1">
    <citation type="submission" date="2011-06" db="EMBL/GenBank/DDBJ databases">
        <title>The Genome Sequence of Fusarium oxysporum Fo47.</title>
        <authorList>
            <consortium name="The Broad Institute Genome Sequencing Platform"/>
            <person name="Ma L.-J."/>
            <person name="Gale L.R."/>
            <person name="Schwartz D.C."/>
            <person name="Zhou S."/>
            <person name="Corby-Kistler H."/>
            <person name="Young S.K."/>
            <person name="Zeng Q."/>
            <person name="Gargeya S."/>
            <person name="Fitzgerald M."/>
            <person name="Haas B."/>
            <person name="Abouelleil A."/>
            <person name="Alvarado L."/>
            <person name="Arachchi H.M."/>
            <person name="Berlin A."/>
            <person name="Brown A."/>
            <person name="Chapman S.B."/>
            <person name="Chen Z."/>
            <person name="Dunbar C."/>
            <person name="Freedman E."/>
            <person name="Gearin G."/>
            <person name="Gellesch M."/>
            <person name="Goldberg J."/>
            <person name="Griggs A."/>
            <person name="Gujja S."/>
            <person name="Heiman D."/>
            <person name="Howarth C."/>
            <person name="Larson L."/>
            <person name="Lui A."/>
            <person name="MacDonald P.J.P."/>
            <person name="Mehta T."/>
            <person name="Montmayeur A."/>
            <person name="Murphy C."/>
            <person name="Neiman D."/>
            <person name="Pearson M."/>
            <person name="Priest M."/>
            <person name="Roberts A."/>
            <person name="Saif S."/>
            <person name="Shea T."/>
            <person name="Shenoy N."/>
            <person name="Sisk P."/>
            <person name="Stolte C."/>
            <person name="Sykes S."/>
            <person name="Wortman J."/>
            <person name="Nusbaum C."/>
            <person name="Birren B."/>
        </authorList>
    </citation>
    <scope>NUCLEOTIDE SEQUENCE [LARGE SCALE GENOMIC DNA]</scope>
    <source>
        <strain evidence="1">Fo47</strain>
    </source>
</reference>
<organism evidence="1">
    <name type="scientific">Fusarium oxysporum Fo47</name>
    <dbReference type="NCBI Taxonomy" id="660027"/>
    <lineage>
        <taxon>Eukaryota</taxon>
        <taxon>Fungi</taxon>
        <taxon>Dikarya</taxon>
        <taxon>Ascomycota</taxon>
        <taxon>Pezizomycotina</taxon>
        <taxon>Sordariomycetes</taxon>
        <taxon>Hypocreomycetidae</taxon>
        <taxon>Hypocreales</taxon>
        <taxon>Nectriaceae</taxon>
        <taxon>Fusarium</taxon>
        <taxon>Fusarium oxysporum species complex</taxon>
    </lineage>
</organism>
<dbReference type="InterPro" id="IPR035994">
    <property type="entry name" value="Nucleoside_phosphorylase_sf"/>
</dbReference>
<dbReference type="EMBL" id="JH717904">
    <property type="protein sequence ID" value="EWZ34106.1"/>
    <property type="molecule type" value="Genomic_DNA"/>
</dbReference>
<dbReference type="Proteomes" id="UP000030766">
    <property type="component" value="Unassembled WGS sequence"/>
</dbReference>